<reference evidence="2 3" key="1">
    <citation type="journal article" date="2007" name="Science">
        <title>The Chlamydomonas genome reveals the evolution of key animal and plant functions.</title>
        <authorList>
            <person name="Merchant S.S."/>
            <person name="Prochnik S.E."/>
            <person name="Vallon O."/>
            <person name="Harris E.H."/>
            <person name="Karpowicz S.J."/>
            <person name="Witman G.B."/>
            <person name="Terry A."/>
            <person name="Salamov A."/>
            <person name="Fritz-Laylin L.K."/>
            <person name="Marechal-Drouard L."/>
            <person name="Marshall W.F."/>
            <person name="Qu L.H."/>
            <person name="Nelson D.R."/>
            <person name="Sanderfoot A.A."/>
            <person name="Spalding M.H."/>
            <person name="Kapitonov V.V."/>
            <person name="Ren Q."/>
            <person name="Ferris P."/>
            <person name="Lindquist E."/>
            <person name="Shapiro H."/>
            <person name="Lucas S.M."/>
            <person name="Grimwood J."/>
            <person name="Schmutz J."/>
            <person name="Cardol P."/>
            <person name="Cerutti H."/>
            <person name="Chanfreau G."/>
            <person name="Chen C.L."/>
            <person name="Cognat V."/>
            <person name="Croft M.T."/>
            <person name="Dent R."/>
            <person name="Dutcher S."/>
            <person name="Fernandez E."/>
            <person name="Fukuzawa H."/>
            <person name="Gonzalez-Ballester D."/>
            <person name="Gonzalez-Halphen D."/>
            <person name="Hallmann A."/>
            <person name="Hanikenne M."/>
            <person name="Hippler M."/>
            <person name="Inwood W."/>
            <person name="Jabbari K."/>
            <person name="Kalanon M."/>
            <person name="Kuras R."/>
            <person name="Lefebvre P.A."/>
            <person name="Lemaire S.D."/>
            <person name="Lobanov A.V."/>
            <person name="Lohr M."/>
            <person name="Manuell A."/>
            <person name="Meier I."/>
            <person name="Mets L."/>
            <person name="Mittag M."/>
            <person name="Mittelmeier T."/>
            <person name="Moroney J.V."/>
            <person name="Moseley J."/>
            <person name="Napoli C."/>
            <person name="Nedelcu A.M."/>
            <person name="Niyogi K."/>
            <person name="Novoselov S.V."/>
            <person name="Paulsen I.T."/>
            <person name="Pazour G."/>
            <person name="Purton S."/>
            <person name="Ral J.P."/>
            <person name="Riano-Pachon D.M."/>
            <person name="Riekhof W."/>
            <person name="Rymarquis L."/>
            <person name="Schroda M."/>
            <person name="Stern D."/>
            <person name="Umen J."/>
            <person name="Willows R."/>
            <person name="Wilson N."/>
            <person name="Zimmer S.L."/>
            <person name="Allmer J."/>
            <person name="Balk J."/>
            <person name="Bisova K."/>
            <person name="Chen C.J."/>
            <person name="Elias M."/>
            <person name="Gendler K."/>
            <person name="Hauser C."/>
            <person name="Lamb M.R."/>
            <person name="Ledford H."/>
            <person name="Long J.C."/>
            <person name="Minagawa J."/>
            <person name="Page M.D."/>
            <person name="Pan J."/>
            <person name="Pootakham W."/>
            <person name="Roje S."/>
            <person name="Rose A."/>
            <person name="Stahlberg E."/>
            <person name="Terauchi A.M."/>
            <person name="Yang P."/>
            <person name="Ball S."/>
            <person name="Bowler C."/>
            <person name="Dieckmann C.L."/>
            <person name="Gladyshev V.N."/>
            <person name="Green P."/>
            <person name="Jorgensen R."/>
            <person name="Mayfield S."/>
            <person name="Mueller-Roeber B."/>
            <person name="Rajamani S."/>
            <person name="Sayre R.T."/>
            <person name="Brokstein P."/>
            <person name="Dubchak I."/>
            <person name="Goodstein D."/>
            <person name="Hornick L."/>
            <person name="Huang Y.W."/>
            <person name="Jhaveri J."/>
            <person name="Luo Y."/>
            <person name="Martinez D."/>
            <person name="Ngau W.C."/>
            <person name="Otillar B."/>
            <person name="Poliakov A."/>
            <person name="Porter A."/>
            <person name="Szajkowski L."/>
            <person name="Werner G."/>
            <person name="Zhou K."/>
            <person name="Grigoriev I.V."/>
            <person name="Rokhsar D.S."/>
            <person name="Grossman A.R."/>
        </authorList>
    </citation>
    <scope>NUCLEOTIDE SEQUENCE [LARGE SCALE GENOMIC DNA]</scope>
    <source>
        <strain evidence="3">CC-503</strain>
    </source>
</reference>
<evidence type="ECO:0000256" key="1">
    <source>
        <dbReference type="SAM" id="MobiDB-lite"/>
    </source>
</evidence>
<dbReference type="Gramene" id="PNW73270">
    <property type="protein sequence ID" value="PNW73270"/>
    <property type="gene ID" value="CHLRE_14g625650v5"/>
</dbReference>
<organism evidence="2 3">
    <name type="scientific">Chlamydomonas reinhardtii</name>
    <name type="common">Chlamydomonas smithii</name>
    <dbReference type="NCBI Taxonomy" id="3055"/>
    <lineage>
        <taxon>Eukaryota</taxon>
        <taxon>Viridiplantae</taxon>
        <taxon>Chlorophyta</taxon>
        <taxon>core chlorophytes</taxon>
        <taxon>Chlorophyceae</taxon>
        <taxon>CS clade</taxon>
        <taxon>Chlamydomonadales</taxon>
        <taxon>Chlamydomonadaceae</taxon>
        <taxon>Chlamydomonas</taxon>
    </lineage>
</organism>
<sequence length="158" mass="16851">MNGDAGLSGEPQGLEQRMKAHVTASEQRTKAHIDESEQRTKAYVDAKTAELKEEFSSALAHVGFNIVARLKNVAAATDAPLEKLKKESGQNAGSMPPSPPFPADKAALFGTTTAEHINALQNFYGVEFGAGAAEAGRASRTNTLQQRRRQLGAFLGAR</sequence>
<gene>
    <name evidence="2" type="ORF">CHLRE_14g625650v5</name>
</gene>
<protein>
    <submittedName>
        <fullName evidence="2">Uncharacterized protein</fullName>
    </submittedName>
</protein>
<evidence type="ECO:0000313" key="2">
    <source>
        <dbReference type="EMBL" id="PNW73270.1"/>
    </source>
</evidence>
<accession>A0A2K3CYB7</accession>
<evidence type="ECO:0000313" key="3">
    <source>
        <dbReference type="Proteomes" id="UP000006906"/>
    </source>
</evidence>
<feature type="compositionally biased region" description="Basic and acidic residues" evidence="1">
    <location>
        <begin position="27"/>
        <end position="39"/>
    </location>
</feature>
<dbReference type="EMBL" id="CM008975">
    <property type="protein sequence ID" value="PNW73270.1"/>
    <property type="molecule type" value="Genomic_DNA"/>
</dbReference>
<feature type="region of interest" description="Disordered" evidence="1">
    <location>
        <begin position="85"/>
        <end position="105"/>
    </location>
</feature>
<dbReference type="KEGG" id="cre:CHLRE_14g625650v5"/>
<dbReference type="GeneID" id="66056278"/>
<keyword evidence="3" id="KW-1185">Reference proteome</keyword>
<feature type="region of interest" description="Disordered" evidence="1">
    <location>
        <begin position="1"/>
        <end position="39"/>
    </location>
</feature>
<dbReference type="Proteomes" id="UP000006906">
    <property type="component" value="Chromosome 14"/>
</dbReference>
<proteinExistence type="predicted"/>
<dbReference type="RefSeq" id="XP_042916943.1">
    <property type="nucleotide sequence ID" value="XM_043070270.1"/>
</dbReference>
<dbReference type="InParanoid" id="A0A2K3CYB7"/>
<name>A0A2K3CYB7_CHLRE</name>
<dbReference type="AlphaFoldDB" id="A0A2K3CYB7"/>